<gene>
    <name evidence="2" type="ORF">PGTUg99_035171</name>
</gene>
<comment type="caution">
    <text evidence="2">The sequence shown here is derived from an EMBL/GenBank/DDBJ whole genome shotgun (WGS) entry which is preliminary data.</text>
</comment>
<dbReference type="EMBL" id="VDEP01000169">
    <property type="protein sequence ID" value="KAA1127336.1"/>
    <property type="molecule type" value="Genomic_DNA"/>
</dbReference>
<feature type="signal peptide" evidence="1">
    <location>
        <begin position="1"/>
        <end position="21"/>
    </location>
</feature>
<reference evidence="2 3" key="1">
    <citation type="submission" date="2019-05" db="EMBL/GenBank/DDBJ databases">
        <title>Emergence of the Ug99 lineage of the wheat stem rust pathogen through somatic hybridization.</title>
        <authorList>
            <person name="Li F."/>
            <person name="Upadhyaya N.M."/>
            <person name="Sperschneider J."/>
            <person name="Matny O."/>
            <person name="Nguyen-Phuc H."/>
            <person name="Mago R."/>
            <person name="Raley C."/>
            <person name="Miller M.E."/>
            <person name="Silverstein K.A.T."/>
            <person name="Henningsen E."/>
            <person name="Hirsch C.D."/>
            <person name="Visser B."/>
            <person name="Pretorius Z.A."/>
            <person name="Steffenson B.J."/>
            <person name="Schwessinger B."/>
            <person name="Dodds P.N."/>
            <person name="Figueroa M."/>
        </authorList>
    </citation>
    <scope>NUCLEOTIDE SEQUENCE [LARGE SCALE GENOMIC DNA]</scope>
    <source>
        <strain evidence="2 3">Ug99</strain>
    </source>
</reference>
<evidence type="ECO:0000313" key="2">
    <source>
        <dbReference type="EMBL" id="KAA1127336.1"/>
    </source>
</evidence>
<proteinExistence type="predicted"/>
<dbReference type="AlphaFoldDB" id="A0A5B0RN34"/>
<sequence>MRFIGMIVVAAALELLNEVSSAYWDQYAKHSRSCTAPNICWNVNSSTGTATLVCTGCNKNSKAAFRFGVCSLCSYSGPPDAVYIPRKCNSCQQSVEYGYNALMCHVKQCSHAPSEYRLPKRTCEHCGAPPPSE</sequence>
<keyword evidence="1" id="KW-0732">Signal</keyword>
<accession>A0A5B0RN34</accession>
<dbReference type="Proteomes" id="UP000325313">
    <property type="component" value="Unassembled WGS sequence"/>
</dbReference>
<organism evidence="2 3">
    <name type="scientific">Puccinia graminis f. sp. tritici</name>
    <dbReference type="NCBI Taxonomy" id="56615"/>
    <lineage>
        <taxon>Eukaryota</taxon>
        <taxon>Fungi</taxon>
        <taxon>Dikarya</taxon>
        <taxon>Basidiomycota</taxon>
        <taxon>Pucciniomycotina</taxon>
        <taxon>Pucciniomycetes</taxon>
        <taxon>Pucciniales</taxon>
        <taxon>Pucciniaceae</taxon>
        <taxon>Puccinia</taxon>
    </lineage>
</organism>
<name>A0A5B0RN34_PUCGR</name>
<evidence type="ECO:0000256" key="1">
    <source>
        <dbReference type="SAM" id="SignalP"/>
    </source>
</evidence>
<evidence type="ECO:0000313" key="3">
    <source>
        <dbReference type="Proteomes" id="UP000325313"/>
    </source>
</evidence>
<feature type="chain" id="PRO_5022956734" evidence="1">
    <location>
        <begin position="22"/>
        <end position="133"/>
    </location>
</feature>
<protein>
    <submittedName>
        <fullName evidence="2">Uncharacterized protein</fullName>
    </submittedName>
</protein>